<dbReference type="AlphaFoldDB" id="A0A0J9EC66"/>
<accession>A0A0J9EC66</accession>
<sequence length="325" mass="34613">MYYLSVDGGGSKTAFLITDEAGHTVAEDMADGCSYPQIGIDGVSRMISEKLECLLDKAGLSTRDLKGAAFGLPCYGEDRKADKELERAVISAADLPCAGVYNDVELGWAGSLGLDAGIHVVAGTGAIAYGRDISGNSFRSNGWHEDFSDEGSGYWLGMQAVSLFAKQADGRLERSFLYQRMREELGISGVDELVPLYRAEYMENRKKIAALQKVLLKAAADGDSSAAILYGRGAEELAASIRAVASGLHFDEHSSIPVSYSGGVFLAGEFIMKPLKEALGSSRFDMRKPLLGPVQGGILLAVQQTAPDTVRSVRLVLTGGNRGDV</sequence>
<dbReference type="RefSeq" id="WP_048929021.1">
    <property type="nucleotide sequence ID" value="NZ_KQ235875.1"/>
</dbReference>
<protein>
    <recommendedName>
        <fullName evidence="1">ATPase BadF/BadG/BcrA/BcrD type domain-containing protein</fullName>
    </recommendedName>
</protein>
<dbReference type="InterPro" id="IPR052519">
    <property type="entry name" value="Euk-type_GlcNAc_Kinase"/>
</dbReference>
<dbReference type="Proteomes" id="UP000037392">
    <property type="component" value="Unassembled WGS sequence"/>
</dbReference>
<dbReference type="InterPro" id="IPR002731">
    <property type="entry name" value="ATPase_BadF"/>
</dbReference>
<dbReference type="PATRIC" id="fig|742734.4.peg.235"/>
<dbReference type="Gene3D" id="3.30.420.40">
    <property type="match status" value="2"/>
</dbReference>
<dbReference type="Pfam" id="PF01869">
    <property type="entry name" value="BcrAD_BadFG"/>
    <property type="match status" value="1"/>
</dbReference>
<feature type="domain" description="ATPase BadF/BadG/BcrA/BcrD type" evidence="1">
    <location>
        <begin position="6"/>
        <end position="301"/>
    </location>
</feature>
<comment type="caution">
    <text evidence="2">The sequence shown here is derived from an EMBL/GenBank/DDBJ whole genome shotgun (WGS) entry which is preliminary data.</text>
</comment>
<dbReference type="EMBL" id="ADLK01000045">
    <property type="protein sequence ID" value="KMW13295.1"/>
    <property type="molecule type" value="Genomic_DNA"/>
</dbReference>
<proteinExistence type="predicted"/>
<dbReference type="CDD" id="cd24007">
    <property type="entry name" value="ASKHA_NBD_eukNAGK-like"/>
    <property type="match status" value="1"/>
</dbReference>
<gene>
    <name evidence="2" type="ORF">HMPREF9470_00216</name>
</gene>
<reference evidence="2 3" key="1">
    <citation type="submission" date="2011-04" db="EMBL/GenBank/DDBJ databases">
        <title>The Genome Sequence of Clostridium citroniae WAL-19142.</title>
        <authorList>
            <consortium name="The Broad Institute Genome Sequencing Platform"/>
            <person name="Earl A."/>
            <person name="Ward D."/>
            <person name="Feldgarden M."/>
            <person name="Gevers D."/>
            <person name="Warren Y.A."/>
            <person name="Tyrrell K.L."/>
            <person name="Citron D.M."/>
            <person name="Goldstein E.J."/>
            <person name="Daigneault M."/>
            <person name="Allen-Vercoe E."/>
            <person name="Young S.K."/>
            <person name="Zeng Q."/>
            <person name="Gargeya S."/>
            <person name="Fitzgerald M."/>
            <person name="Haas B."/>
            <person name="Abouelleil A."/>
            <person name="Alvarado L."/>
            <person name="Arachchi H.M."/>
            <person name="Berlin A."/>
            <person name="Brown A."/>
            <person name="Chapman S.B."/>
            <person name="Chen Z."/>
            <person name="Dunbar C."/>
            <person name="Freedman E."/>
            <person name="Gearin G."/>
            <person name="Gellesch M."/>
            <person name="Goldberg J."/>
            <person name="Griggs A."/>
            <person name="Gujja S."/>
            <person name="Heilman E.R."/>
            <person name="Heiman D."/>
            <person name="Howarth C."/>
            <person name="Larson L."/>
            <person name="Lui A."/>
            <person name="MacDonald P.J."/>
            <person name="Mehta T."/>
            <person name="Montmayeur A."/>
            <person name="Murphy C."/>
            <person name="Neiman D."/>
            <person name="Pearson M."/>
            <person name="Priest M."/>
            <person name="Roberts A."/>
            <person name="Saif S."/>
            <person name="Shea T."/>
            <person name="Shenoy N."/>
            <person name="Sisk P."/>
            <person name="Stolte C."/>
            <person name="Sykes S."/>
            <person name="White J."/>
            <person name="Yandava C."/>
            <person name="Wortman J."/>
            <person name="Nusbaum C."/>
            <person name="Birren B."/>
        </authorList>
    </citation>
    <scope>NUCLEOTIDE SEQUENCE [LARGE SCALE GENOMIC DNA]</scope>
    <source>
        <strain evidence="2 3">WAL-19142</strain>
    </source>
</reference>
<evidence type="ECO:0000313" key="3">
    <source>
        <dbReference type="Proteomes" id="UP000037392"/>
    </source>
</evidence>
<dbReference type="PANTHER" id="PTHR43190">
    <property type="entry name" value="N-ACETYL-D-GLUCOSAMINE KINASE"/>
    <property type="match status" value="1"/>
</dbReference>
<dbReference type="OrthoDB" id="9772633at2"/>
<evidence type="ECO:0000313" key="2">
    <source>
        <dbReference type="EMBL" id="KMW13295.1"/>
    </source>
</evidence>
<evidence type="ECO:0000259" key="1">
    <source>
        <dbReference type="Pfam" id="PF01869"/>
    </source>
</evidence>
<organism evidence="2 3">
    <name type="scientific">[Clostridium] citroniae WAL-19142</name>
    <dbReference type="NCBI Taxonomy" id="742734"/>
    <lineage>
        <taxon>Bacteria</taxon>
        <taxon>Bacillati</taxon>
        <taxon>Bacillota</taxon>
        <taxon>Clostridia</taxon>
        <taxon>Lachnospirales</taxon>
        <taxon>Lachnospiraceae</taxon>
        <taxon>Enterocloster</taxon>
    </lineage>
</organism>
<dbReference type="InterPro" id="IPR043129">
    <property type="entry name" value="ATPase_NBD"/>
</dbReference>
<dbReference type="GeneID" id="93163696"/>
<dbReference type="SUPFAM" id="SSF53067">
    <property type="entry name" value="Actin-like ATPase domain"/>
    <property type="match status" value="2"/>
</dbReference>
<dbReference type="PANTHER" id="PTHR43190:SF3">
    <property type="entry name" value="N-ACETYL-D-GLUCOSAMINE KINASE"/>
    <property type="match status" value="1"/>
</dbReference>
<name>A0A0J9EC66_9FIRM</name>